<organism evidence="1 2">
    <name type="scientific">Plasmodium ovale curtisi</name>
    <dbReference type="NCBI Taxonomy" id="864141"/>
    <lineage>
        <taxon>Eukaryota</taxon>
        <taxon>Sar</taxon>
        <taxon>Alveolata</taxon>
        <taxon>Apicomplexa</taxon>
        <taxon>Aconoidasida</taxon>
        <taxon>Haemosporida</taxon>
        <taxon>Plasmodiidae</taxon>
        <taxon>Plasmodium</taxon>
        <taxon>Plasmodium (Plasmodium)</taxon>
    </lineage>
</organism>
<sequence>MKVTLEDDKLGLLATKYNYYNFDYNKVYCTDNTFYSYVKNELDDIPSINNISDKLLKAVCYIHNNKDRSNFDKEICSYLYYWIGDVLFASFDNTFFDKVISILYQDLRYSDQCKLCEPIYREINNTDFQKIKIMHDFSADYGNYKIDIANPNAPCNVNYKNYLYNYVENYKKFFSYCEIVQKTDKHCEEFHKFFGDKKYGELSILSCVIEETSRRIELLSDKGD</sequence>
<dbReference type="InterPro" id="IPR008780">
    <property type="entry name" value="Plasmodium_Vir"/>
</dbReference>
<dbReference type="Pfam" id="PF05795">
    <property type="entry name" value="Plasmodium_Vir"/>
    <property type="match status" value="1"/>
</dbReference>
<dbReference type="EMBL" id="FLQU01001556">
    <property type="protein sequence ID" value="SBS93543.1"/>
    <property type="molecule type" value="Genomic_DNA"/>
</dbReference>
<name>A0A1A8WNV9_PLAOA</name>
<proteinExistence type="predicted"/>
<gene>
    <name evidence="1" type="ORF">POVCU2_0082020</name>
</gene>
<reference evidence="2" key="1">
    <citation type="submission" date="2016-05" db="EMBL/GenBank/DDBJ databases">
        <authorList>
            <person name="Naeem Raeece"/>
        </authorList>
    </citation>
    <scope>NUCLEOTIDE SEQUENCE [LARGE SCALE GENOMIC DNA]</scope>
</reference>
<evidence type="ECO:0000313" key="1">
    <source>
        <dbReference type="EMBL" id="SBS93543.1"/>
    </source>
</evidence>
<accession>A0A1A8WNV9</accession>
<dbReference type="AlphaFoldDB" id="A0A1A8WNV9"/>
<dbReference type="Proteomes" id="UP000078560">
    <property type="component" value="Unassembled WGS sequence"/>
</dbReference>
<protein>
    <submittedName>
        <fullName evidence="1">PIR Superfamily Protein</fullName>
    </submittedName>
</protein>
<evidence type="ECO:0000313" key="2">
    <source>
        <dbReference type="Proteomes" id="UP000078560"/>
    </source>
</evidence>